<gene>
    <name evidence="1" type="ORF">ABT39_MTgene1927</name>
</gene>
<organism evidence="1">
    <name type="scientific">Picea glauca</name>
    <name type="common">White spruce</name>
    <name type="synonym">Pinus glauca</name>
    <dbReference type="NCBI Taxonomy" id="3330"/>
    <lineage>
        <taxon>Eukaryota</taxon>
        <taxon>Viridiplantae</taxon>
        <taxon>Streptophyta</taxon>
        <taxon>Embryophyta</taxon>
        <taxon>Tracheophyta</taxon>
        <taxon>Spermatophyta</taxon>
        <taxon>Pinopsida</taxon>
        <taxon>Pinidae</taxon>
        <taxon>Conifers I</taxon>
        <taxon>Pinales</taxon>
        <taxon>Pinaceae</taxon>
        <taxon>Picea</taxon>
    </lineage>
</organism>
<accession>A0A101LVI8</accession>
<geneLocation type="mitochondrion" evidence="1"/>
<protein>
    <submittedName>
        <fullName evidence="1">Uncharacterized protein</fullName>
    </submittedName>
</protein>
<proteinExistence type="predicted"/>
<sequence length="61" mass="6399">MFGTLLAHSTLCASLGCASSLDLLIPLCSSIMYVPTLIGTAFGKLPSPLILRRTVMTGQLC</sequence>
<evidence type="ECO:0000313" key="1">
    <source>
        <dbReference type="EMBL" id="KUM46121.1"/>
    </source>
</evidence>
<name>A0A101LVI8_PICGL</name>
<reference evidence="1" key="1">
    <citation type="journal article" date="2015" name="Genome Biol. Evol.">
        <title>Organellar Genomes of White Spruce (Picea glauca): Assembly and Annotation.</title>
        <authorList>
            <person name="Jackman S.D."/>
            <person name="Warren R.L."/>
            <person name="Gibb E.A."/>
            <person name="Vandervalk B.P."/>
            <person name="Mohamadi H."/>
            <person name="Chu J."/>
            <person name="Raymond A."/>
            <person name="Pleasance S."/>
            <person name="Coope R."/>
            <person name="Wildung M.R."/>
            <person name="Ritland C.E."/>
            <person name="Bousquet J."/>
            <person name="Jones S.J."/>
            <person name="Bohlmann J."/>
            <person name="Birol I."/>
        </authorList>
    </citation>
    <scope>NUCLEOTIDE SEQUENCE [LARGE SCALE GENOMIC DNA]</scope>
    <source>
        <tissue evidence="1">Flushing bud</tissue>
    </source>
</reference>
<dbReference type="AlphaFoldDB" id="A0A101LVI8"/>
<dbReference type="EMBL" id="LKAM01000013">
    <property type="protein sequence ID" value="KUM46121.1"/>
    <property type="molecule type" value="Genomic_DNA"/>
</dbReference>
<keyword evidence="1" id="KW-0496">Mitochondrion</keyword>
<comment type="caution">
    <text evidence="1">The sequence shown here is derived from an EMBL/GenBank/DDBJ whole genome shotgun (WGS) entry which is preliminary data.</text>
</comment>